<keyword evidence="3" id="KW-0255">Endonuclease</keyword>
<keyword evidence="5" id="KW-1015">Disulfide bond</keyword>
<dbReference type="EMBL" id="ATHL01000079">
    <property type="protein sequence ID" value="EQB14804.1"/>
    <property type="molecule type" value="Genomic_DNA"/>
</dbReference>
<evidence type="ECO:0000256" key="2">
    <source>
        <dbReference type="ARBA" id="ARBA00022723"/>
    </source>
</evidence>
<dbReference type="Proteomes" id="UP000015527">
    <property type="component" value="Unassembled WGS sequence"/>
</dbReference>
<evidence type="ECO:0000256" key="6">
    <source>
        <dbReference type="ARBA" id="ARBA00023180"/>
    </source>
</evidence>
<gene>
    <name evidence="7" type="ORF">L284_12690</name>
</gene>
<dbReference type="SUPFAM" id="SSF48537">
    <property type="entry name" value="Phospholipase C/P1 nuclease"/>
    <property type="match status" value="1"/>
</dbReference>
<dbReference type="GO" id="GO:0003676">
    <property type="term" value="F:nucleic acid binding"/>
    <property type="evidence" value="ECO:0007669"/>
    <property type="project" value="InterPro"/>
</dbReference>
<evidence type="ECO:0000256" key="1">
    <source>
        <dbReference type="ARBA" id="ARBA00022722"/>
    </source>
</evidence>
<evidence type="ECO:0000256" key="3">
    <source>
        <dbReference type="ARBA" id="ARBA00022759"/>
    </source>
</evidence>
<keyword evidence="8" id="KW-1185">Reference proteome</keyword>
<comment type="caution">
    <text evidence="7">The sequence shown here is derived from an EMBL/GenBank/DDBJ whole genome shotgun (WGS) entry which is preliminary data.</text>
</comment>
<reference evidence="7 8" key="1">
    <citation type="journal article" date="2013" name="Genome Announc.">
        <title>Genome Sequence of Novosphingobium lindaniclasticum LE124T, Isolated from a Hexachlorocyclohexane Dumpsite.</title>
        <authorList>
            <person name="Saxena A."/>
            <person name="Nayyar N."/>
            <person name="Sangwan N."/>
            <person name="Kumari R."/>
            <person name="Khurana J.P."/>
            <person name="Lal R."/>
        </authorList>
    </citation>
    <scope>NUCLEOTIDE SEQUENCE [LARGE SCALE GENOMIC DNA]</scope>
    <source>
        <strain evidence="7 8">LE124</strain>
    </source>
</reference>
<evidence type="ECO:0000256" key="4">
    <source>
        <dbReference type="ARBA" id="ARBA00022801"/>
    </source>
</evidence>
<dbReference type="PANTHER" id="PTHR33146:SF26">
    <property type="entry name" value="ENDONUCLEASE 4"/>
    <property type="match status" value="1"/>
</dbReference>
<dbReference type="GO" id="GO:0016788">
    <property type="term" value="F:hydrolase activity, acting on ester bonds"/>
    <property type="evidence" value="ECO:0007669"/>
    <property type="project" value="InterPro"/>
</dbReference>
<dbReference type="Pfam" id="PF02265">
    <property type="entry name" value="S1-P1_nuclease"/>
    <property type="match status" value="1"/>
</dbReference>
<dbReference type="GO" id="GO:0046872">
    <property type="term" value="F:metal ion binding"/>
    <property type="evidence" value="ECO:0007669"/>
    <property type="project" value="UniProtKB-KW"/>
</dbReference>
<dbReference type="PATRIC" id="fig|1096930.3.peg.2537"/>
<dbReference type="Gene3D" id="1.10.575.10">
    <property type="entry name" value="P1 Nuclease"/>
    <property type="match status" value="1"/>
</dbReference>
<dbReference type="AlphaFoldDB" id="T0IYS4"/>
<sequence>MKKDNPAVWQKVKALLGDGELYDEAVAKRADDFRTSYPNLAHSVHIPVLGTVPMASEPACIADSPQTICADKAIVQYSAILHDASGHTSAERLEALKFVLHLVGDLHQSLHGTEPGAQIKVIIPGGILNVDAAGNAIASDIHSIWDYAIVKRHLGKDGTADTLG</sequence>
<organism evidence="7 8">
    <name type="scientific">Novosphingobium lindaniclasticum LE124</name>
    <dbReference type="NCBI Taxonomy" id="1096930"/>
    <lineage>
        <taxon>Bacteria</taxon>
        <taxon>Pseudomonadati</taxon>
        <taxon>Pseudomonadota</taxon>
        <taxon>Alphaproteobacteria</taxon>
        <taxon>Sphingomonadales</taxon>
        <taxon>Sphingomonadaceae</taxon>
        <taxon>Novosphingobium</taxon>
    </lineage>
</organism>
<dbReference type="GO" id="GO:0004519">
    <property type="term" value="F:endonuclease activity"/>
    <property type="evidence" value="ECO:0007669"/>
    <property type="project" value="UniProtKB-KW"/>
</dbReference>
<dbReference type="PANTHER" id="PTHR33146">
    <property type="entry name" value="ENDONUCLEASE 4"/>
    <property type="match status" value="1"/>
</dbReference>
<keyword evidence="6" id="KW-0325">Glycoprotein</keyword>
<name>T0IYS4_9SPHN</name>
<protein>
    <recommendedName>
        <fullName evidence="9">S1/P1 Nuclease</fullName>
    </recommendedName>
</protein>
<accession>T0IYS4</accession>
<dbReference type="InterPro" id="IPR008947">
    <property type="entry name" value="PLipase_C/P1_nuclease_dom_sf"/>
</dbReference>
<evidence type="ECO:0008006" key="9">
    <source>
        <dbReference type="Google" id="ProtNLM"/>
    </source>
</evidence>
<evidence type="ECO:0000313" key="7">
    <source>
        <dbReference type="EMBL" id="EQB14804.1"/>
    </source>
</evidence>
<keyword evidence="4" id="KW-0378">Hydrolase</keyword>
<keyword evidence="1" id="KW-0540">Nuclease</keyword>
<dbReference type="GO" id="GO:0006308">
    <property type="term" value="P:DNA catabolic process"/>
    <property type="evidence" value="ECO:0007669"/>
    <property type="project" value="InterPro"/>
</dbReference>
<dbReference type="InterPro" id="IPR003154">
    <property type="entry name" value="S1/P1nuclease"/>
</dbReference>
<evidence type="ECO:0000313" key="8">
    <source>
        <dbReference type="Proteomes" id="UP000015527"/>
    </source>
</evidence>
<proteinExistence type="predicted"/>
<evidence type="ECO:0000256" key="5">
    <source>
        <dbReference type="ARBA" id="ARBA00023157"/>
    </source>
</evidence>
<dbReference type="OrthoDB" id="267579at2"/>
<keyword evidence="2" id="KW-0479">Metal-binding</keyword>